<comment type="caution">
    <text evidence="1">The sequence shown here is derived from an EMBL/GenBank/DDBJ whole genome shotgun (WGS) entry which is preliminary data.</text>
</comment>
<keyword evidence="2" id="KW-1185">Reference proteome</keyword>
<protein>
    <submittedName>
        <fullName evidence="1">Uncharacterized protein</fullName>
    </submittedName>
</protein>
<name>R1AS28_9FIRM</name>
<dbReference type="EMBL" id="ARZA01000222">
    <property type="protein sequence ID" value="EOC99942.1"/>
    <property type="molecule type" value="Genomic_DNA"/>
</dbReference>
<accession>R1AS28</accession>
<reference evidence="1 2" key="1">
    <citation type="journal article" date="2015" name="Geomicrobiol. J.">
        <title>Caldisalinibacter kiritimatiensis gen. nov., sp. nov., a moderately thermohalophilic thiosulfate-reducing bacterium from a hypersaline microbial mat.</title>
        <authorList>
            <person name="Ben Hania W."/>
            <person name="Joseph M."/>
            <person name="Fiebig A."/>
            <person name="Bunk B."/>
            <person name="Klenk H.-P."/>
            <person name="Fardeau M.-L."/>
            <person name="Spring S."/>
        </authorList>
    </citation>
    <scope>NUCLEOTIDE SEQUENCE [LARGE SCALE GENOMIC DNA]</scope>
    <source>
        <strain evidence="1 2">L21-TH-D2</strain>
    </source>
</reference>
<sequence>MTNEYIKSFRFSYDELLKMKDAQLQVIINGIKDPNESSLLNGLIEVAGTASIVLSFCFGLGTAAAVTGTTLSVVSGLSGWEKDALEKATRDGLIFLDELERWWRNNPEYDELEVRMTVLKYVNEGIYYIIMNVWEGDDFKIVDYIDMGYVDGQPVRP</sequence>
<dbReference type="RefSeq" id="WP_006315310.1">
    <property type="nucleotide sequence ID" value="NZ_ARZA01000222.1"/>
</dbReference>
<evidence type="ECO:0000313" key="2">
    <source>
        <dbReference type="Proteomes" id="UP000013378"/>
    </source>
</evidence>
<proteinExistence type="predicted"/>
<gene>
    <name evidence="1" type="ORF">L21TH_2017</name>
</gene>
<evidence type="ECO:0000313" key="1">
    <source>
        <dbReference type="EMBL" id="EOC99942.1"/>
    </source>
</evidence>
<dbReference type="AlphaFoldDB" id="R1AS28"/>
<dbReference type="Proteomes" id="UP000013378">
    <property type="component" value="Unassembled WGS sequence"/>
</dbReference>
<organism evidence="1 2">
    <name type="scientific">Caldisalinibacter kiritimatiensis</name>
    <dbReference type="NCBI Taxonomy" id="1304284"/>
    <lineage>
        <taxon>Bacteria</taxon>
        <taxon>Bacillati</taxon>
        <taxon>Bacillota</taxon>
        <taxon>Tissierellia</taxon>
        <taxon>Tissierellales</taxon>
        <taxon>Thermohalobacteraceae</taxon>
        <taxon>Caldisalinibacter</taxon>
    </lineage>
</organism>